<protein>
    <submittedName>
        <fullName evidence="1">Uncharacterized protein</fullName>
    </submittedName>
</protein>
<evidence type="ECO:0000313" key="2">
    <source>
        <dbReference type="Proteomes" id="UP000176339"/>
    </source>
</evidence>
<comment type="caution">
    <text evidence="1">The sequence shown here is derived from an EMBL/GenBank/DDBJ whole genome shotgun (WGS) entry which is preliminary data.</text>
</comment>
<reference evidence="1 2" key="1">
    <citation type="journal article" date="2016" name="Nat. Commun.">
        <title>Thousands of microbial genomes shed light on interconnected biogeochemical processes in an aquifer system.</title>
        <authorList>
            <person name="Anantharaman K."/>
            <person name="Brown C.T."/>
            <person name="Hug L.A."/>
            <person name="Sharon I."/>
            <person name="Castelle C.J."/>
            <person name="Probst A.J."/>
            <person name="Thomas B.C."/>
            <person name="Singh A."/>
            <person name="Wilkins M.J."/>
            <person name="Karaoz U."/>
            <person name="Brodie E.L."/>
            <person name="Williams K.H."/>
            <person name="Hubbard S.S."/>
            <person name="Banfield J.F."/>
        </authorList>
    </citation>
    <scope>NUCLEOTIDE SEQUENCE [LARGE SCALE GENOMIC DNA]</scope>
</reference>
<gene>
    <name evidence="1" type="ORF">A2846_05255</name>
</gene>
<evidence type="ECO:0000313" key="1">
    <source>
        <dbReference type="EMBL" id="OGE83456.1"/>
    </source>
</evidence>
<dbReference type="AlphaFoldDB" id="A0A1F5P0P9"/>
<organism evidence="1 2">
    <name type="scientific">Candidatus Doudnabacteria bacterium RIFCSPHIGHO2_01_FULL_49_9</name>
    <dbReference type="NCBI Taxonomy" id="1817827"/>
    <lineage>
        <taxon>Bacteria</taxon>
        <taxon>Candidatus Doudnaibacteriota</taxon>
    </lineage>
</organism>
<proteinExistence type="predicted"/>
<sequence>MLDAKIFDISINSAINHSNSFVFPLPVSFIKEIQTFDSLADFNECVKKFIKSFFELAELAST</sequence>
<name>A0A1F5P0P9_9BACT</name>
<dbReference type="Proteomes" id="UP000176339">
    <property type="component" value="Unassembled WGS sequence"/>
</dbReference>
<dbReference type="EMBL" id="MFEN01000041">
    <property type="protein sequence ID" value="OGE83456.1"/>
    <property type="molecule type" value="Genomic_DNA"/>
</dbReference>
<accession>A0A1F5P0P9</accession>